<evidence type="ECO:0000256" key="1">
    <source>
        <dbReference type="SAM" id="MobiDB-lite"/>
    </source>
</evidence>
<name>A0A914PX33_9BILA</name>
<evidence type="ECO:0000313" key="2">
    <source>
        <dbReference type="Proteomes" id="UP000887578"/>
    </source>
</evidence>
<dbReference type="WBParaSite" id="PDA_v2.g1942.t1">
    <property type="protein sequence ID" value="PDA_v2.g1942.t1"/>
    <property type="gene ID" value="PDA_v2.g1942"/>
</dbReference>
<feature type="compositionally biased region" description="Polar residues" evidence="1">
    <location>
        <begin position="147"/>
        <end position="172"/>
    </location>
</feature>
<keyword evidence="2" id="KW-1185">Reference proteome</keyword>
<feature type="region of interest" description="Disordered" evidence="1">
    <location>
        <begin position="147"/>
        <end position="187"/>
    </location>
</feature>
<organism evidence="2 3">
    <name type="scientific">Panagrolaimus davidi</name>
    <dbReference type="NCBI Taxonomy" id="227884"/>
    <lineage>
        <taxon>Eukaryota</taxon>
        <taxon>Metazoa</taxon>
        <taxon>Ecdysozoa</taxon>
        <taxon>Nematoda</taxon>
        <taxon>Chromadorea</taxon>
        <taxon>Rhabditida</taxon>
        <taxon>Tylenchina</taxon>
        <taxon>Panagrolaimomorpha</taxon>
        <taxon>Panagrolaimoidea</taxon>
        <taxon>Panagrolaimidae</taxon>
        <taxon>Panagrolaimus</taxon>
    </lineage>
</organism>
<dbReference type="AlphaFoldDB" id="A0A914PX33"/>
<reference evidence="3" key="1">
    <citation type="submission" date="2022-11" db="UniProtKB">
        <authorList>
            <consortium name="WormBaseParasite"/>
        </authorList>
    </citation>
    <scope>IDENTIFICATION</scope>
</reference>
<sequence length="266" mass="31107">MGIAAQFHDATLVSENYERKEKSQTCNKFSKISTFKKVIKENDEDEFKKQWKKDAKNNKGSKSTVSLHISAYKDSLKTSADAAYDSFGKKNEDLKNEKIWENENQVLIAASTFQNPFEFPRQQQNDKASEPEIAQFKASQKLLNPNEALNNGQQENDQNSVQQRFPRSSGSFKRNRRKPKRNADPIGFEEWQATDREFWKFVTKMLRNWRATERQCSAIRRPITFVQNIKLKIKSIRKLYQTELEAYRQTMKEHVPIPNGESFDLP</sequence>
<protein>
    <submittedName>
        <fullName evidence="3">Uncharacterized protein</fullName>
    </submittedName>
</protein>
<evidence type="ECO:0000313" key="3">
    <source>
        <dbReference type="WBParaSite" id="PDA_v2.g1942.t1"/>
    </source>
</evidence>
<accession>A0A914PX33</accession>
<dbReference type="Proteomes" id="UP000887578">
    <property type="component" value="Unplaced"/>
</dbReference>
<proteinExistence type="predicted"/>